<evidence type="ECO:0000313" key="3">
    <source>
        <dbReference type="Proteomes" id="UP000510821"/>
    </source>
</evidence>
<dbReference type="AlphaFoldDB" id="A0A7D6BVE8"/>
<proteinExistence type="predicted"/>
<evidence type="ECO:0008006" key="4">
    <source>
        <dbReference type="Google" id="ProtNLM"/>
    </source>
</evidence>
<feature type="transmembrane region" description="Helical" evidence="1">
    <location>
        <begin position="157"/>
        <end position="179"/>
    </location>
</feature>
<accession>A0A7D6BVE8</accession>
<protein>
    <recommendedName>
        <fullName evidence="4">DUF1616 domain-containing protein</fullName>
    </recommendedName>
</protein>
<feature type="transmembrane region" description="Helical" evidence="1">
    <location>
        <begin position="7"/>
        <end position="28"/>
    </location>
</feature>
<keyword evidence="1" id="KW-0472">Membrane</keyword>
<keyword evidence="1" id="KW-0812">Transmembrane</keyword>
<feature type="transmembrane region" description="Helical" evidence="1">
    <location>
        <begin position="74"/>
        <end position="94"/>
    </location>
</feature>
<name>A0A7D6BVE8_FERL1</name>
<feature type="transmembrane region" description="Helical" evidence="1">
    <location>
        <begin position="106"/>
        <end position="136"/>
    </location>
</feature>
<reference evidence="3" key="1">
    <citation type="submission" date="2020-07" db="EMBL/GenBank/DDBJ databases">
        <title>Metabolic diversity and evolutionary history of the archaeal phylum ###Micrarchaeota### uncovered from a freshwater lake metagenome.</title>
        <authorList>
            <person name="Kadnikov V.V."/>
            <person name="Savvichev A.S."/>
            <person name="Mardanov A.V."/>
            <person name="Beletsky A.V."/>
            <person name="Chupakov A.V."/>
            <person name="Kokryatskaya N.M."/>
            <person name="Pimenov N.V."/>
            <person name="Ravin N.V."/>
        </authorList>
    </citation>
    <scope>NUCLEOTIDE SEQUENCE [LARGE SCALE GENOMIC DNA]</scope>
</reference>
<evidence type="ECO:0000313" key="2">
    <source>
        <dbReference type="EMBL" id="QLJ53244.1"/>
    </source>
</evidence>
<organism evidence="2 3">
    <name type="scientific">Fermentimicrarchaeum limneticum</name>
    <dbReference type="NCBI Taxonomy" id="2795018"/>
    <lineage>
        <taxon>Archaea</taxon>
        <taxon>Candidatus Micrarchaeota</taxon>
        <taxon>Candidatus Fermentimicrarchaeales</taxon>
        <taxon>Candidatus Fermentimicrarchaeaceae</taxon>
        <taxon>Candidatus Fermentimicrarchaeum</taxon>
    </lineage>
</organism>
<feature type="transmembrane region" description="Helical" evidence="1">
    <location>
        <begin position="34"/>
        <end position="54"/>
    </location>
</feature>
<sequence>MNWDKIFNASLYPIIAMLLLQLVSFWSITMDVQYLLLLAGLILTILPTLIYAYAGYSAVKDRKFTIQEAAATGVLISIINTVASTILMLQIATLRTGGSGAYENTIFSAVALVSLVIGLVFNSFWGGLFAAIGGAIARKPIEDAQQKAKKIETKTNWVLLAALPVIIILGFLFLLFLYLPPVDHPVSYQCTFPAGLTCTTSKLQTGSSKLTLQIGQGTGKTIRVTGIACTQNSSGDYTTNAYINYAPATNITMESGTTAFLAKIDGSGAAASIICTDESGNLPPNTAIGNSYNGRVYINFTEVETGITRIAVGTLSTKYEA</sequence>
<keyword evidence="1" id="KW-1133">Transmembrane helix</keyword>
<dbReference type="EMBL" id="CP058998">
    <property type="protein sequence ID" value="QLJ53244.1"/>
    <property type="molecule type" value="Genomic_DNA"/>
</dbReference>
<dbReference type="KEGG" id="flt:Sv326_1069"/>
<gene>
    <name evidence="2" type="ORF">Sv326_1069</name>
</gene>
<dbReference type="Proteomes" id="UP000510821">
    <property type="component" value="Chromosome"/>
</dbReference>
<evidence type="ECO:0000256" key="1">
    <source>
        <dbReference type="SAM" id="Phobius"/>
    </source>
</evidence>